<dbReference type="PANTHER" id="PTHR11220:SF58">
    <property type="entry name" value="SOUL HEME-BINDING FAMILY PROTEIN"/>
    <property type="match status" value="1"/>
</dbReference>
<feature type="transmembrane region" description="Helical" evidence="2">
    <location>
        <begin position="6"/>
        <end position="26"/>
    </location>
</feature>
<keyword evidence="2" id="KW-0472">Membrane</keyword>
<keyword evidence="2" id="KW-1133">Transmembrane helix</keyword>
<keyword evidence="2" id="KW-0812">Transmembrane</keyword>
<accession>A0ABR2YQ00</accession>
<dbReference type="Pfam" id="PF04832">
    <property type="entry name" value="SOUL"/>
    <property type="match status" value="2"/>
</dbReference>
<dbReference type="EMBL" id="JALJOT010000007">
    <property type="protein sequence ID" value="KAK9909027.1"/>
    <property type="molecule type" value="Genomic_DNA"/>
</dbReference>
<dbReference type="InterPro" id="IPR011256">
    <property type="entry name" value="Reg_factor_effector_dom_sf"/>
</dbReference>
<protein>
    <recommendedName>
        <fullName evidence="5">SOUL heme-binding protein</fullName>
    </recommendedName>
</protein>
<evidence type="ECO:0008006" key="5">
    <source>
        <dbReference type="Google" id="ProtNLM"/>
    </source>
</evidence>
<evidence type="ECO:0000313" key="4">
    <source>
        <dbReference type="Proteomes" id="UP001491310"/>
    </source>
</evidence>
<dbReference type="Gene3D" id="3.20.80.10">
    <property type="entry name" value="Regulatory factor, effector binding domain"/>
    <property type="match status" value="1"/>
</dbReference>
<dbReference type="SUPFAM" id="SSF55136">
    <property type="entry name" value="Probable bacterial effector-binding domain"/>
    <property type="match status" value="1"/>
</dbReference>
<proteinExistence type="inferred from homology"/>
<evidence type="ECO:0000256" key="1">
    <source>
        <dbReference type="ARBA" id="ARBA00009817"/>
    </source>
</evidence>
<comment type="caution">
    <text evidence="3">The sequence shown here is derived from an EMBL/GenBank/DDBJ whole genome shotgun (WGS) entry which is preliminary data.</text>
</comment>
<sequence length="246" mass="26915">MVTTTAIAASVGGLAVGIVGIAWPFVSWRAVANLEKPKFVVLEVLGQKKRSFYDREPAITIRQYAPYLVAEVTAEGKDMREAISDGFRQVANYIFGNNIAKGSGETSEAIAMTSPVSAEEDFRSMKGGSGEKIAMTSPVATDMDGAKYVVSFVMPSKYRTKEDLPKPKNPNLRLREVSGSKMAAVSWRGGARPTERIVESKKEELLSALKEAGIHVEDASPKLAQYYPPFAPRFIRLQDLLLPVKE</sequence>
<comment type="similarity">
    <text evidence="1">Belongs to the HEBP family.</text>
</comment>
<dbReference type="PANTHER" id="PTHR11220">
    <property type="entry name" value="HEME-BINDING PROTEIN-RELATED"/>
    <property type="match status" value="1"/>
</dbReference>
<organism evidence="3 4">
    <name type="scientific">Coccomyxa subellipsoidea</name>
    <dbReference type="NCBI Taxonomy" id="248742"/>
    <lineage>
        <taxon>Eukaryota</taxon>
        <taxon>Viridiplantae</taxon>
        <taxon>Chlorophyta</taxon>
        <taxon>core chlorophytes</taxon>
        <taxon>Trebouxiophyceae</taxon>
        <taxon>Trebouxiophyceae incertae sedis</taxon>
        <taxon>Coccomyxaceae</taxon>
        <taxon>Coccomyxa</taxon>
    </lineage>
</organism>
<dbReference type="Proteomes" id="UP001491310">
    <property type="component" value="Unassembled WGS sequence"/>
</dbReference>
<evidence type="ECO:0000256" key="2">
    <source>
        <dbReference type="SAM" id="Phobius"/>
    </source>
</evidence>
<name>A0ABR2YQ00_9CHLO</name>
<keyword evidence="4" id="KW-1185">Reference proteome</keyword>
<reference evidence="3 4" key="1">
    <citation type="journal article" date="2024" name="Nat. Commun.">
        <title>Phylogenomics reveals the evolutionary origins of lichenization in chlorophyte algae.</title>
        <authorList>
            <person name="Puginier C."/>
            <person name="Libourel C."/>
            <person name="Otte J."/>
            <person name="Skaloud P."/>
            <person name="Haon M."/>
            <person name="Grisel S."/>
            <person name="Petersen M."/>
            <person name="Berrin J.G."/>
            <person name="Delaux P.M."/>
            <person name="Dal Grande F."/>
            <person name="Keller J."/>
        </authorList>
    </citation>
    <scope>NUCLEOTIDE SEQUENCE [LARGE SCALE GENOMIC DNA]</scope>
    <source>
        <strain evidence="3 4">SAG 216-7</strain>
    </source>
</reference>
<evidence type="ECO:0000313" key="3">
    <source>
        <dbReference type="EMBL" id="KAK9909027.1"/>
    </source>
</evidence>
<gene>
    <name evidence="3" type="ORF">WJX75_006232</name>
</gene>
<dbReference type="InterPro" id="IPR006917">
    <property type="entry name" value="SOUL_heme-bd"/>
</dbReference>